<proteinExistence type="predicted"/>
<sequence>MKIFYIFSAFIAQKYHLQKKFSFLIFFLLNSFITAPLGPIYK</sequence>
<dbReference type="EMBL" id="AMEP01000056">
    <property type="protein sequence ID" value="EKY02095.1"/>
    <property type="molecule type" value="Genomic_DNA"/>
</dbReference>
<name>L1NFN5_9BACT</name>
<keyword evidence="1" id="KW-1133">Transmembrane helix</keyword>
<dbReference type="HOGENOM" id="CLU_3255957_0_0_10"/>
<keyword evidence="3" id="KW-1185">Reference proteome</keyword>
<feature type="transmembrane region" description="Helical" evidence="1">
    <location>
        <begin position="21"/>
        <end position="41"/>
    </location>
</feature>
<keyword evidence="1" id="KW-0472">Membrane</keyword>
<dbReference type="AlphaFoldDB" id="L1NFN5"/>
<evidence type="ECO:0000313" key="2">
    <source>
        <dbReference type="EMBL" id="EKY02095.1"/>
    </source>
</evidence>
<protein>
    <submittedName>
        <fullName evidence="2">Uncharacterized protein</fullName>
    </submittedName>
</protein>
<organism evidence="2 3">
    <name type="scientific">Hoylesella saccharolytica F0055</name>
    <dbReference type="NCBI Taxonomy" id="1127699"/>
    <lineage>
        <taxon>Bacteria</taxon>
        <taxon>Pseudomonadati</taxon>
        <taxon>Bacteroidota</taxon>
        <taxon>Bacteroidia</taxon>
        <taxon>Bacteroidales</taxon>
        <taxon>Prevotellaceae</taxon>
        <taxon>Hoylesella</taxon>
    </lineage>
</organism>
<evidence type="ECO:0000256" key="1">
    <source>
        <dbReference type="SAM" id="Phobius"/>
    </source>
</evidence>
<evidence type="ECO:0000313" key="3">
    <source>
        <dbReference type="Proteomes" id="UP000010433"/>
    </source>
</evidence>
<comment type="caution">
    <text evidence="2">The sequence shown here is derived from an EMBL/GenBank/DDBJ whole genome shotgun (WGS) entry which is preliminary data.</text>
</comment>
<gene>
    <name evidence="2" type="ORF">HMPREF9151_00840</name>
</gene>
<reference evidence="2 3" key="1">
    <citation type="submission" date="2012-05" db="EMBL/GenBank/DDBJ databases">
        <authorList>
            <person name="Weinstock G."/>
            <person name="Sodergren E."/>
            <person name="Lobos E.A."/>
            <person name="Fulton L."/>
            <person name="Fulton R."/>
            <person name="Courtney L."/>
            <person name="Fronick C."/>
            <person name="O'Laughlin M."/>
            <person name="Godfrey J."/>
            <person name="Wilson R.M."/>
            <person name="Miner T."/>
            <person name="Farmer C."/>
            <person name="Delehaunty K."/>
            <person name="Cordes M."/>
            <person name="Minx P."/>
            <person name="Tomlinson C."/>
            <person name="Chen J."/>
            <person name="Wollam A."/>
            <person name="Pepin K.H."/>
            <person name="Bhonagiri V."/>
            <person name="Zhang X."/>
            <person name="Suruliraj S."/>
            <person name="Warren W."/>
            <person name="Mitreva M."/>
            <person name="Mardis E.R."/>
            <person name="Wilson R.K."/>
        </authorList>
    </citation>
    <scope>NUCLEOTIDE SEQUENCE [LARGE SCALE GENOMIC DNA]</scope>
    <source>
        <strain evidence="2 3">F0055</strain>
    </source>
</reference>
<dbReference type="PATRIC" id="fig|1127699.3.peg.778"/>
<accession>L1NFN5</accession>
<dbReference type="Proteomes" id="UP000010433">
    <property type="component" value="Unassembled WGS sequence"/>
</dbReference>
<dbReference type="STRING" id="1127699.HMPREF9151_00840"/>
<keyword evidence="1" id="KW-0812">Transmembrane</keyword>